<feature type="compositionally biased region" description="Low complexity" evidence="13">
    <location>
        <begin position="246"/>
        <end position="261"/>
    </location>
</feature>
<keyword evidence="5" id="KW-0732">Signal</keyword>
<evidence type="ECO:0000256" key="4">
    <source>
        <dbReference type="ARBA" id="ARBA00022525"/>
    </source>
</evidence>
<dbReference type="InterPro" id="IPR050732">
    <property type="entry name" value="Beta-glucan_modifiers"/>
</dbReference>
<dbReference type="GO" id="GO:0042973">
    <property type="term" value="F:glucan endo-1,3-beta-D-glucosidase activity"/>
    <property type="evidence" value="ECO:0007669"/>
    <property type="project" value="TreeGrafter"/>
</dbReference>
<comment type="function">
    <text evidence="8">Beta-glucosidases are one of a number of cellulolytic enzymes involved in the degradation of cellulosic biomass. Catalyzes the last step releasing glucose from the inhibitory cellobiose.</text>
</comment>
<comment type="subcellular location">
    <subcellularLocation>
        <location evidence="1">Secreted</location>
        <location evidence="1">Cell wall</location>
    </subcellularLocation>
</comment>
<comment type="caution">
    <text evidence="14">The sequence shown here is derived from an EMBL/GenBank/DDBJ whole genome shotgun (WGS) entry which is preliminary data.</text>
</comment>
<dbReference type="GO" id="GO:0009277">
    <property type="term" value="C:fungal-type cell wall"/>
    <property type="evidence" value="ECO:0007669"/>
    <property type="project" value="TreeGrafter"/>
</dbReference>
<evidence type="ECO:0000256" key="2">
    <source>
        <dbReference type="ARBA" id="ARBA00008773"/>
    </source>
</evidence>
<name>A0AAD5RVK5_9PEZI</name>
<evidence type="ECO:0000256" key="3">
    <source>
        <dbReference type="ARBA" id="ARBA00022512"/>
    </source>
</evidence>
<evidence type="ECO:0000313" key="14">
    <source>
        <dbReference type="EMBL" id="KAJ2905091.1"/>
    </source>
</evidence>
<dbReference type="EMBL" id="JAKWBI020000038">
    <property type="protein sequence ID" value="KAJ2905091.1"/>
    <property type="molecule type" value="Genomic_DNA"/>
</dbReference>
<evidence type="ECO:0000256" key="13">
    <source>
        <dbReference type="SAM" id="MobiDB-lite"/>
    </source>
</evidence>
<protein>
    <recommendedName>
        <fullName evidence="9">Probable beta-glucosidase btgE</fullName>
    </recommendedName>
    <alternativeName>
        <fullName evidence="10">Beta-D-glucoside glucohydrolase btgE</fullName>
    </alternativeName>
    <alternativeName>
        <fullName evidence="12">Cellobiase btgE</fullName>
    </alternativeName>
    <alternativeName>
        <fullName evidence="11">Gentiobiase btgE</fullName>
    </alternativeName>
</protein>
<keyword evidence="4" id="KW-0964">Secreted</keyword>
<dbReference type="InterPro" id="IPR017853">
    <property type="entry name" value="GH"/>
</dbReference>
<accession>A0AAD5RVK5</accession>
<evidence type="ECO:0000256" key="8">
    <source>
        <dbReference type="ARBA" id="ARBA00024983"/>
    </source>
</evidence>
<dbReference type="PANTHER" id="PTHR16631:SF24">
    <property type="entry name" value="FAMILY 17 GLUCOSIDASE SCW11-RELATED"/>
    <property type="match status" value="1"/>
</dbReference>
<keyword evidence="3" id="KW-0134">Cell wall</keyword>
<proteinExistence type="inferred from homology"/>
<evidence type="ECO:0000256" key="10">
    <source>
        <dbReference type="ARBA" id="ARBA00041495"/>
    </source>
</evidence>
<sequence>MKGTIIAAAAAALSGVEAAQLHHRHGHPMLAKKHAYGTGTGYEDECVCTTVVETSYGEPSLVGVSEYEHPAETTVIEEVAVIPTAAVETCPTPGTYTFPATTVTLTETTVVCGATSTSVSPGTHTIGGVTTVVETATTVVCPYATTSTDDSGVVTSIIETTTYVCPSAGTYTIAPVTTECVEETVIVVPIVESYTPGTYTRPEVVTTITETDVVVVCPYTVSPVPEAETTEAAEVPITTTEEEEAPATTTAAEEYQETTTEVEAAATSAATSGGSSSLGSGNDHWAMTYTPYTDDSLCKSQGQIDDDIAAIAGAGFTAVRVYSTDCSTLPYIGGACADNGLKIILGIFINGDGCSNSNPTVPEQISAIAEWAQWDMVDAIVVGNEAIYNGYCTASEIADLVSTCKSEFSGYSGPYTTAETLNIWELDSTSSVLCDALDVIGANIHPYFNAGVTASTAGTFVAGQLDIIDSICPGKTGINLECGWPSAGSCIGSACPGSDAQATAISDIREKAGDRTCFFSFTNDMWKDAGSCGCEQSWGCGSLF</sequence>
<evidence type="ECO:0000256" key="9">
    <source>
        <dbReference type="ARBA" id="ARBA00039284"/>
    </source>
</evidence>
<comment type="similarity">
    <text evidence="2">Belongs to the glycosyl hydrolase 17 family.</text>
</comment>
<gene>
    <name evidence="14" type="ORF">MKZ38_006337</name>
</gene>
<evidence type="ECO:0000256" key="1">
    <source>
        <dbReference type="ARBA" id="ARBA00004191"/>
    </source>
</evidence>
<evidence type="ECO:0000256" key="12">
    <source>
        <dbReference type="ARBA" id="ARBA00042762"/>
    </source>
</evidence>
<dbReference type="PANTHER" id="PTHR16631">
    <property type="entry name" value="GLUCAN 1,3-BETA-GLUCOSIDASE"/>
    <property type="match status" value="1"/>
</dbReference>
<evidence type="ECO:0000256" key="7">
    <source>
        <dbReference type="ARBA" id="ARBA00023295"/>
    </source>
</evidence>
<keyword evidence="6" id="KW-0378">Hydrolase</keyword>
<dbReference type="GO" id="GO:0005576">
    <property type="term" value="C:extracellular region"/>
    <property type="evidence" value="ECO:0007669"/>
    <property type="project" value="TreeGrafter"/>
</dbReference>
<feature type="region of interest" description="Disordered" evidence="13">
    <location>
        <begin position="239"/>
        <end position="261"/>
    </location>
</feature>
<keyword evidence="7" id="KW-0326">Glycosidase</keyword>
<evidence type="ECO:0000256" key="5">
    <source>
        <dbReference type="ARBA" id="ARBA00022729"/>
    </source>
</evidence>
<dbReference type="Proteomes" id="UP001201980">
    <property type="component" value="Unassembled WGS sequence"/>
</dbReference>
<organism evidence="14 15">
    <name type="scientific">Zalerion maritima</name>
    <dbReference type="NCBI Taxonomy" id="339359"/>
    <lineage>
        <taxon>Eukaryota</taxon>
        <taxon>Fungi</taxon>
        <taxon>Dikarya</taxon>
        <taxon>Ascomycota</taxon>
        <taxon>Pezizomycotina</taxon>
        <taxon>Sordariomycetes</taxon>
        <taxon>Lulworthiomycetidae</taxon>
        <taxon>Lulworthiales</taxon>
        <taxon>Lulworthiaceae</taxon>
        <taxon>Zalerion</taxon>
    </lineage>
</organism>
<evidence type="ECO:0000256" key="11">
    <source>
        <dbReference type="ARBA" id="ARBA00041516"/>
    </source>
</evidence>
<dbReference type="GO" id="GO:0009986">
    <property type="term" value="C:cell surface"/>
    <property type="evidence" value="ECO:0007669"/>
    <property type="project" value="TreeGrafter"/>
</dbReference>
<dbReference type="SUPFAM" id="SSF51445">
    <property type="entry name" value="(Trans)glycosidases"/>
    <property type="match status" value="1"/>
</dbReference>
<evidence type="ECO:0000256" key="6">
    <source>
        <dbReference type="ARBA" id="ARBA00022801"/>
    </source>
</evidence>
<keyword evidence="15" id="KW-1185">Reference proteome</keyword>
<evidence type="ECO:0000313" key="15">
    <source>
        <dbReference type="Proteomes" id="UP001201980"/>
    </source>
</evidence>
<dbReference type="AlphaFoldDB" id="A0AAD5RVK5"/>
<dbReference type="GO" id="GO:0071555">
    <property type="term" value="P:cell wall organization"/>
    <property type="evidence" value="ECO:0007669"/>
    <property type="project" value="TreeGrafter"/>
</dbReference>
<reference evidence="14" key="1">
    <citation type="submission" date="2022-07" db="EMBL/GenBank/DDBJ databases">
        <title>Draft genome sequence of Zalerion maritima ATCC 34329, a (micro)plastics degrading marine fungus.</title>
        <authorList>
            <person name="Paco A."/>
            <person name="Goncalves M.F.M."/>
            <person name="Rocha-Santos T.A.P."/>
            <person name="Alves A."/>
        </authorList>
    </citation>
    <scope>NUCLEOTIDE SEQUENCE</scope>
    <source>
        <strain evidence="14">ATCC 34329</strain>
    </source>
</reference>